<organism evidence="3 4">
    <name type="scientific">Coptotermes formosanus</name>
    <name type="common">Formosan subterranean termite</name>
    <dbReference type="NCBI Taxonomy" id="36987"/>
    <lineage>
        <taxon>Eukaryota</taxon>
        <taxon>Metazoa</taxon>
        <taxon>Ecdysozoa</taxon>
        <taxon>Arthropoda</taxon>
        <taxon>Hexapoda</taxon>
        <taxon>Insecta</taxon>
        <taxon>Pterygota</taxon>
        <taxon>Neoptera</taxon>
        <taxon>Polyneoptera</taxon>
        <taxon>Dictyoptera</taxon>
        <taxon>Blattodea</taxon>
        <taxon>Blattoidea</taxon>
        <taxon>Termitoidae</taxon>
        <taxon>Rhinotermitidae</taxon>
        <taxon>Coptotermes</taxon>
    </lineage>
</organism>
<keyword evidence="2" id="KW-0472">Membrane</keyword>
<comment type="caution">
    <text evidence="3">The sequence shown here is derived from an EMBL/GenBank/DDBJ whole genome shotgun (WGS) entry which is preliminary data.</text>
</comment>
<feature type="region of interest" description="Disordered" evidence="1">
    <location>
        <begin position="14"/>
        <end position="84"/>
    </location>
</feature>
<evidence type="ECO:0000256" key="2">
    <source>
        <dbReference type="SAM" id="Phobius"/>
    </source>
</evidence>
<protein>
    <submittedName>
        <fullName evidence="3">Uncharacterized protein</fullName>
    </submittedName>
</protein>
<sequence length="422" mass="45839">MAYCTDTALAFDNPVQPPPIGNKLNSSGELAPKLPPRVFPSVSEEDGVPVRQGEELPPSVFPKEPVDISREQQDVAQLSNKGTEKVTVPVTKEKSTKKSASEVQDLLNSYTYNSTVSEDGTEGPMQDTMTVTGPNVIHNGKTHEEDVTFPSMETKENDSTNNSVMSVVPTSDANGKAYDFLNTSTVSGSNVSNAEDFIHSGNTAEVTRNEENGTSPINASETYNDGPVTEIVIDLKDDERKQSVSEKNIQIKEEVKSDIKTLKNETTATTESNTIIKDETTAKPESVSSTTQKLSTIKFTSTLPVQELTITTLQPTLKVESTTSVNISENLIDHKAEDTPVAMAASQQHADHSHASSGKSSAFLQPTESAAILAAVFVGVAVIGYVGLLVWRKILEKRYGNREMLVNEDDFYDTNDLKNFEV</sequence>
<keyword evidence="2" id="KW-0812">Transmembrane</keyword>
<proteinExistence type="predicted"/>
<name>A0A6L2PZG0_COPFO</name>
<dbReference type="Proteomes" id="UP000502823">
    <property type="component" value="Unassembled WGS sequence"/>
</dbReference>
<evidence type="ECO:0000313" key="3">
    <source>
        <dbReference type="EMBL" id="GFG35097.1"/>
    </source>
</evidence>
<dbReference type="InParanoid" id="A0A6L2PZG0"/>
<gene>
    <name evidence="3" type="ORF">Cfor_04945</name>
</gene>
<dbReference type="OrthoDB" id="8197303at2759"/>
<dbReference type="AlphaFoldDB" id="A0A6L2PZG0"/>
<evidence type="ECO:0000256" key="1">
    <source>
        <dbReference type="SAM" id="MobiDB-lite"/>
    </source>
</evidence>
<evidence type="ECO:0000313" key="4">
    <source>
        <dbReference type="Proteomes" id="UP000502823"/>
    </source>
</evidence>
<keyword evidence="4" id="KW-1185">Reference proteome</keyword>
<reference evidence="4" key="1">
    <citation type="submission" date="2020-01" db="EMBL/GenBank/DDBJ databases">
        <title>Draft genome sequence of the Termite Coptotermes fromosanus.</title>
        <authorList>
            <person name="Itakura S."/>
            <person name="Yosikawa Y."/>
            <person name="Umezawa K."/>
        </authorList>
    </citation>
    <scope>NUCLEOTIDE SEQUENCE [LARGE SCALE GENOMIC DNA]</scope>
</reference>
<keyword evidence="2" id="KW-1133">Transmembrane helix</keyword>
<feature type="compositionally biased region" description="Basic and acidic residues" evidence="1">
    <location>
        <begin position="64"/>
        <end position="73"/>
    </location>
</feature>
<dbReference type="EMBL" id="BLKM01000525">
    <property type="protein sequence ID" value="GFG35097.1"/>
    <property type="molecule type" value="Genomic_DNA"/>
</dbReference>
<feature type="transmembrane region" description="Helical" evidence="2">
    <location>
        <begin position="370"/>
        <end position="391"/>
    </location>
</feature>
<accession>A0A6L2PZG0</accession>